<dbReference type="Gene3D" id="3.30.429.10">
    <property type="entry name" value="Macrophage Migration Inhibitory Factor"/>
    <property type="match status" value="1"/>
</dbReference>
<dbReference type="Proteomes" id="UP000068067">
    <property type="component" value="Chromosome"/>
</dbReference>
<dbReference type="KEGG" id="cdx:CDES_00305"/>
<accession>A0A0M4CJJ5</accession>
<dbReference type="PATRIC" id="fig|931089.4.peg.57"/>
<dbReference type="InterPro" id="IPR014347">
    <property type="entry name" value="Tautomerase/MIF_sf"/>
</dbReference>
<name>A0A0M4CJJ5_9CORY</name>
<feature type="domain" description="Tautomerase cis-CaaD-like" evidence="1">
    <location>
        <begin position="1"/>
        <end position="103"/>
    </location>
</feature>
<dbReference type="RefSeq" id="WP_053543759.1">
    <property type="nucleotide sequence ID" value="NZ_CP009220.1"/>
</dbReference>
<dbReference type="InterPro" id="IPR028116">
    <property type="entry name" value="Cis-CaaD-like"/>
</dbReference>
<evidence type="ECO:0000313" key="2">
    <source>
        <dbReference type="EMBL" id="ALC04547.1"/>
    </source>
</evidence>
<dbReference type="PANTHER" id="PTHR35530:SF2">
    <property type="entry name" value="BSL4019 PROTEIN"/>
    <property type="match status" value="1"/>
</dbReference>
<proteinExistence type="predicted"/>
<keyword evidence="3" id="KW-1185">Reference proteome</keyword>
<reference evidence="2 3" key="1">
    <citation type="submission" date="2014-08" db="EMBL/GenBank/DDBJ databases">
        <title>Complete genome sequence of Corynebacterium deserti GIMN1.010 (=DSM 45689), isolated from desert sand in western China.</title>
        <authorList>
            <person name="Ruckert C."/>
            <person name="Albersmeier A."/>
            <person name="Kalinowski J."/>
        </authorList>
    </citation>
    <scope>NUCLEOTIDE SEQUENCE [LARGE SCALE GENOMIC DNA]</scope>
    <source>
        <strain evidence="2 3">GIMN1.010</strain>
    </source>
</reference>
<sequence>MPTYTCWSRRIQISRESKHRIAEAITDAHHELAKAPKYLVQVLFNEVEPDSHFIGGHPAPDNQIWVHATIRAGRTKEQKDSLLLRLTEEIALILGIPKEVVWVYINEIPGGNMTEYGRLLLEPGQEDEWFASLPEALQERLTDLSED</sequence>
<dbReference type="SUPFAM" id="SSF55331">
    <property type="entry name" value="Tautomerase/MIF"/>
    <property type="match status" value="1"/>
</dbReference>
<evidence type="ECO:0000313" key="3">
    <source>
        <dbReference type="Proteomes" id="UP000068067"/>
    </source>
</evidence>
<dbReference type="Pfam" id="PF14832">
    <property type="entry name" value="Tautomerase_3"/>
    <property type="match status" value="1"/>
</dbReference>
<dbReference type="OrthoDB" id="118855at2"/>
<organism evidence="2 3">
    <name type="scientific">Corynebacterium deserti GIMN1.010</name>
    <dbReference type="NCBI Taxonomy" id="931089"/>
    <lineage>
        <taxon>Bacteria</taxon>
        <taxon>Bacillati</taxon>
        <taxon>Actinomycetota</taxon>
        <taxon>Actinomycetes</taxon>
        <taxon>Mycobacteriales</taxon>
        <taxon>Corynebacteriaceae</taxon>
        <taxon>Corynebacterium</taxon>
    </lineage>
</organism>
<gene>
    <name evidence="2" type="ORF">CDES_00305</name>
</gene>
<evidence type="ECO:0000259" key="1">
    <source>
        <dbReference type="Pfam" id="PF14832"/>
    </source>
</evidence>
<dbReference type="AlphaFoldDB" id="A0A0M4CJJ5"/>
<protein>
    <submittedName>
        <fullName evidence="2">4-oxalocrotonate tautomerase</fullName>
    </submittedName>
</protein>
<dbReference type="EMBL" id="CP009220">
    <property type="protein sequence ID" value="ALC04547.1"/>
    <property type="molecule type" value="Genomic_DNA"/>
</dbReference>
<dbReference type="PANTHER" id="PTHR35530">
    <property type="entry name" value="TAUTOMERASE-RELATED"/>
    <property type="match status" value="1"/>
</dbReference>